<dbReference type="EMBL" id="JABBGK010000002">
    <property type="protein sequence ID" value="NML75411.1"/>
    <property type="molecule type" value="Genomic_DNA"/>
</dbReference>
<keyword evidence="1" id="KW-0812">Transmembrane</keyword>
<sequence>MSTYVIAYMASAIIFFGLDYLWLSRIAIGFYRRHLGELLLATPNFTAAGLFYLFYIAGIVYFAVLPAVSSGSLLTAAIGGALLGLLAYGTYDMTNLATLRGWPIPVVIVDMAWGCFLTGAAAAAGYLAVTRIAG</sequence>
<keyword evidence="3" id="KW-1185">Reference proteome</keyword>
<name>A0A7Y0AXT1_9HYPH</name>
<comment type="caution">
    <text evidence="2">The sequence shown here is derived from an EMBL/GenBank/DDBJ whole genome shotgun (WGS) entry which is preliminary data.</text>
</comment>
<organism evidence="2 3">
    <name type="scientific">Rhizobium terricola</name>
    <dbReference type="NCBI Taxonomy" id="2728849"/>
    <lineage>
        <taxon>Bacteria</taxon>
        <taxon>Pseudomonadati</taxon>
        <taxon>Pseudomonadota</taxon>
        <taxon>Alphaproteobacteria</taxon>
        <taxon>Hyphomicrobiales</taxon>
        <taxon>Rhizobiaceae</taxon>
        <taxon>Rhizobium/Agrobacterium group</taxon>
        <taxon>Rhizobium</taxon>
    </lineage>
</organism>
<dbReference type="Pfam" id="PF09945">
    <property type="entry name" value="DUF2177"/>
    <property type="match status" value="1"/>
</dbReference>
<keyword evidence="1" id="KW-0472">Membrane</keyword>
<protein>
    <submittedName>
        <fullName evidence="2">DUF2177 family protein</fullName>
    </submittedName>
</protein>
<feature type="transmembrane region" description="Helical" evidence="1">
    <location>
        <begin position="6"/>
        <end position="23"/>
    </location>
</feature>
<keyword evidence="1" id="KW-1133">Transmembrane helix</keyword>
<feature type="transmembrane region" description="Helical" evidence="1">
    <location>
        <begin position="103"/>
        <end position="129"/>
    </location>
</feature>
<gene>
    <name evidence="2" type="ORF">HHL25_14870</name>
</gene>
<reference evidence="2 3" key="1">
    <citation type="submission" date="2020-04" db="EMBL/GenBank/DDBJ databases">
        <title>Rhizobium sp. S-51 isolated from soil.</title>
        <authorList>
            <person name="Dahal R.H."/>
        </authorList>
    </citation>
    <scope>NUCLEOTIDE SEQUENCE [LARGE SCALE GENOMIC DNA]</scope>
    <source>
        <strain evidence="2 3">S-51</strain>
    </source>
</reference>
<feature type="transmembrane region" description="Helical" evidence="1">
    <location>
        <begin position="70"/>
        <end position="91"/>
    </location>
</feature>
<accession>A0A7Y0AXT1</accession>
<proteinExistence type="predicted"/>
<evidence type="ECO:0000256" key="1">
    <source>
        <dbReference type="SAM" id="Phobius"/>
    </source>
</evidence>
<dbReference type="InterPro" id="IPR018687">
    <property type="entry name" value="DUF2177_membr"/>
</dbReference>
<dbReference type="RefSeq" id="WP_169592573.1">
    <property type="nucleotide sequence ID" value="NZ_JABBGK010000002.1"/>
</dbReference>
<dbReference type="Proteomes" id="UP000541470">
    <property type="component" value="Unassembled WGS sequence"/>
</dbReference>
<feature type="transmembrane region" description="Helical" evidence="1">
    <location>
        <begin position="44"/>
        <end position="64"/>
    </location>
</feature>
<evidence type="ECO:0000313" key="3">
    <source>
        <dbReference type="Proteomes" id="UP000541470"/>
    </source>
</evidence>
<dbReference type="AlphaFoldDB" id="A0A7Y0AXT1"/>
<evidence type="ECO:0000313" key="2">
    <source>
        <dbReference type="EMBL" id="NML75411.1"/>
    </source>
</evidence>